<dbReference type="HOGENOM" id="CLU_091042_1_0_1"/>
<accession>M2MRI8</accession>
<feature type="non-terminal residue" evidence="1">
    <location>
        <position position="204"/>
    </location>
</feature>
<keyword evidence="2" id="KW-1185">Reference proteome</keyword>
<evidence type="ECO:0000313" key="2">
    <source>
        <dbReference type="Proteomes" id="UP000011761"/>
    </source>
</evidence>
<sequence>AASKATATDTIALLEERLHRIDYALNGDAATYDTPVATIGNGSALARLRTLERTVSQLVARSPAAADAISLHKQHPSIFNTTAGAASPLPTTQLAALVLARASLYISTAAHLTQLQDTHIPDPAPLTKLVNLLSRLERARTRQHQQARELAELRQRSALAVEKWYEVGVLEMGENWADWEERVREVEILVRRREAAKRREEGAV</sequence>
<dbReference type="KEGG" id="bcom:BAUCODRAFT_52590"/>
<dbReference type="GeneID" id="19115171"/>
<feature type="non-terminal residue" evidence="1">
    <location>
        <position position="1"/>
    </location>
</feature>
<name>M2MRI8_BAUPA</name>
<dbReference type="OrthoDB" id="5403729at2759"/>
<organism evidence="1 2">
    <name type="scientific">Baudoinia panamericana (strain UAMH 10762)</name>
    <name type="common">Angels' share fungus</name>
    <name type="synonym">Baudoinia compniacensis (strain UAMH 10762)</name>
    <dbReference type="NCBI Taxonomy" id="717646"/>
    <lineage>
        <taxon>Eukaryota</taxon>
        <taxon>Fungi</taxon>
        <taxon>Dikarya</taxon>
        <taxon>Ascomycota</taxon>
        <taxon>Pezizomycotina</taxon>
        <taxon>Dothideomycetes</taxon>
        <taxon>Dothideomycetidae</taxon>
        <taxon>Mycosphaerellales</taxon>
        <taxon>Teratosphaeriaceae</taxon>
        <taxon>Baudoinia</taxon>
    </lineage>
</organism>
<proteinExistence type="predicted"/>
<dbReference type="OMA" id="WYEVGLV"/>
<dbReference type="EMBL" id="KB445559">
    <property type="protein sequence ID" value="EMC94078.1"/>
    <property type="molecule type" value="Genomic_DNA"/>
</dbReference>
<evidence type="ECO:0008006" key="3">
    <source>
        <dbReference type="Google" id="ProtNLM"/>
    </source>
</evidence>
<dbReference type="AlphaFoldDB" id="M2MRI8"/>
<evidence type="ECO:0000313" key="1">
    <source>
        <dbReference type="EMBL" id="EMC94078.1"/>
    </source>
</evidence>
<dbReference type="eggNOG" id="ENOG502S5XV">
    <property type="taxonomic scope" value="Eukaryota"/>
</dbReference>
<protein>
    <recommendedName>
        <fullName evidence="3">Nuclear distribution protein RO10</fullName>
    </recommendedName>
</protein>
<reference evidence="1 2" key="1">
    <citation type="journal article" date="2012" name="PLoS Pathog.">
        <title>Diverse lifestyles and strategies of plant pathogenesis encoded in the genomes of eighteen Dothideomycetes fungi.</title>
        <authorList>
            <person name="Ohm R.A."/>
            <person name="Feau N."/>
            <person name="Henrissat B."/>
            <person name="Schoch C.L."/>
            <person name="Horwitz B.A."/>
            <person name="Barry K.W."/>
            <person name="Condon B.J."/>
            <person name="Copeland A.C."/>
            <person name="Dhillon B."/>
            <person name="Glaser F."/>
            <person name="Hesse C.N."/>
            <person name="Kosti I."/>
            <person name="LaButti K."/>
            <person name="Lindquist E.A."/>
            <person name="Lucas S."/>
            <person name="Salamov A.A."/>
            <person name="Bradshaw R.E."/>
            <person name="Ciuffetti L."/>
            <person name="Hamelin R.C."/>
            <person name="Kema G.H.J."/>
            <person name="Lawrence C."/>
            <person name="Scott J.A."/>
            <person name="Spatafora J.W."/>
            <person name="Turgeon B.G."/>
            <person name="de Wit P.J.G.M."/>
            <person name="Zhong S."/>
            <person name="Goodwin S.B."/>
            <person name="Grigoriev I.V."/>
        </authorList>
    </citation>
    <scope>NUCLEOTIDE SEQUENCE [LARGE SCALE GENOMIC DNA]</scope>
    <source>
        <strain evidence="1 2">UAMH 10762</strain>
    </source>
</reference>
<dbReference type="RefSeq" id="XP_007678732.1">
    <property type="nucleotide sequence ID" value="XM_007680542.2"/>
</dbReference>
<gene>
    <name evidence="1" type="ORF">BAUCODRAFT_52590</name>
</gene>
<dbReference type="Proteomes" id="UP000011761">
    <property type="component" value="Unassembled WGS sequence"/>
</dbReference>